<dbReference type="AlphaFoldDB" id="A0A821TQ16"/>
<sequence length="63" mass="7036">RYHAGNNWGRNIQTGEACLGCGLQEEFYNCADISIAAVDNNFLLMPSTTMPSNHFFLLPFLNP</sequence>
<evidence type="ECO:0000313" key="1">
    <source>
        <dbReference type="EMBL" id="CAF4879176.1"/>
    </source>
</evidence>
<dbReference type="EMBL" id="CAJOBP010069820">
    <property type="protein sequence ID" value="CAF4879176.1"/>
    <property type="molecule type" value="Genomic_DNA"/>
</dbReference>
<evidence type="ECO:0000313" key="3">
    <source>
        <dbReference type="Proteomes" id="UP000663873"/>
    </source>
</evidence>
<name>A0A821TQ16_9BILA</name>
<reference evidence="2" key="1">
    <citation type="submission" date="2021-02" db="EMBL/GenBank/DDBJ databases">
        <authorList>
            <person name="Nowell W R."/>
        </authorList>
    </citation>
    <scope>NUCLEOTIDE SEQUENCE</scope>
</reference>
<evidence type="ECO:0000313" key="2">
    <source>
        <dbReference type="EMBL" id="CAF4879380.1"/>
    </source>
</evidence>
<dbReference type="Proteomes" id="UP000663873">
    <property type="component" value="Unassembled WGS sequence"/>
</dbReference>
<accession>A0A821TQ16</accession>
<feature type="non-terminal residue" evidence="2">
    <location>
        <position position="63"/>
    </location>
</feature>
<protein>
    <submittedName>
        <fullName evidence="2">Uncharacterized protein</fullName>
    </submittedName>
</protein>
<dbReference type="EMBL" id="CAJOBP010069878">
    <property type="protein sequence ID" value="CAF4879380.1"/>
    <property type="molecule type" value="Genomic_DNA"/>
</dbReference>
<proteinExistence type="predicted"/>
<comment type="caution">
    <text evidence="2">The sequence shown here is derived from an EMBL/GenBank/DDBJ whole genome shotgun (WGS) entry which is preliminary data.</text>
</comment>
<organism evidence="2 3">
    <name type="scientific">Rotaria socialis</name>
    <dbReference type="NCBI Taxonomy" id="392032"/>
    <lineage>
        <taxon>Eukaryota</taxon>
        <taxon>Metazoa</taxon>
        <taxon>Spiralia</taxon>
        <taxon>Gnathifera</taxon>
        <taxon>Rotifera</taxon>
        <taxon>Eurotatoria</taxon>
        <taxon>Bdelloidea</taxon>
        <taxon>Philodinida</taxon>
        <taxon>Philodinidae</taxon>
        <taxon>Rotaria</taxon>
    </lineage>
</organism>
<feature type="non-terminal residue" evidence="2">
    <location>
        <position position="1"/>
    </location>
</feature>
<keyword evidence="3" id="KW-1185">Reference proteome</keyword>
<gene>
    <name evidence="1" type="ORF">UJA718_LOCUS44616</name>
    <name evidence="2" type="ORF">UJA718_LOCUS44626</name>
</gene>